<organism evidence="1 2">
    <name type="scientific">[Eubacterium] siraeum V10Sc8a</name>
    <dbReference type="NCBI Taxonomy" id="717961"/>
    <lineage>
        <taxon>Bacteria</taxon>
        <taxon>Bacillati</taxon>
        <taxon>Bacillota</taxon>
        <taxon>Clostridia</taxon>
        <taxon>Eubacteriales</taxon>
        <taxon>Oscillospiraceae</taxon>
        <taxon>Oscillospiraceae incertae sedis</taxon>
    </lineage>
</organism>
<dbReference type="InterPro" id="IPR011990">
    <property type="entry name" value="TPR-like_helical_dom_sf"/>
</dbReference>
<dbReference type="Gene3D" id="1.25.40.10">
    <property type="entry name" value="Tetratricopeptide repeat domain"/>
    <property type="match status" value="1"/>
</dbReference>
<dbReference type="BioCyc" id="ESIR717961:G136L-1299-MONOMER"/>
<evidence type="ECO:0000313" key="2">
    <source>
        <dbReference type="Proteomes" id="UP000007050"/>
    </source>
</evidence>
<protein>
    <recommendedName>
        <fullName evidence="3">Archaeal ATPase</fullName>
    </recommendedName>
</protein>
<name>D4ML90_9FIRM</name>
<dbReference type="PATRIC" id="fig|717961.3.peg.1662"/>
<dbReference type="EMBL" id="FP929059">
    <property type="protein sequence ID" value="CBL34523.1"/>
    <property type="molecule type" value="Genomic_DNA"/>
</dbReference>
<dbReference type="Proteomes" id="UP000007050">
    <property type="component" value="Chromosome"/>
</dbReference>
<dbReference type="HOGENOM" id="CLU_236587_0_0_9"/>
<reference evidence="1 2" key="1">
    <citation type="submission" date="2010-03" db="EMBL/GenBank/DDBJ databases">
        <title>The genome sequence of Eubacterium siraeum V10Sc8a.</title>
        <authorList>
            <consortium name="metaHIT consortium -- http://www.metahit.eu/"/>
            <person name="Pajon A."/>
            <person name="Turner K."/>
            <person name="Parkhill J."/>
            <person name="Duncan S."/>
            <person name="Flint H."/>
        </authorList>
    </citation>
    <scope>NUCLEOTIDE SEQUENCE [LARGE SCALE GENOMIC DNA]</scope>
    <source>
        <strain evidence="1 2">V10Sc8a</strain>
    </source>
</reference>
<proteinExistence type="predicted"/>
<dbReference type="KEGG" id="esr:ES1_15710"/>
<dbReference type="SUPFAM" id="SSF52540">
    <property type="entry name" value="P-loop containing nucleoside triphosphate hydrolases"/>
    <property type="match status" value="1"/>
</dbReference>
<gene>
    <name evidence="1" type="ORF">ES1_15710</name>
</gene>
<dbReference type="InterPro" id="IPR027417">
    <property type="entry name" value="P-loop_NTPase"/>
</dbReference>
<accession>D4ML90</accession>
<evidence type="ECO:0008006" key="3">
    <source>
        <dbReference type="Google" id="ProtNLM"/>
    </source>
</evidence>
<reference evidence="1 2" key="2">
    <citation type="submission" date="2010-03" db="EMBL/GenBank/DDBJ databases">
        <authorList>
            <person name="Pajon A."/>
        </authorList>
    </citation>
    <scope>NUCLEOTIDE SEQUENCE [LARGE SCALE GENOMIC DNA]</scope>
    <source>
        <strain evidence="1 2">V10Sc8a</strain>
    </source>
</reference>
<sequence length="1863" mass="213037">MATIRYDQIGMVDEYGRHTIVMQEPSLADNTVAVSVSASAKVTEPAAKPKPLTVEVKPLTIEIKQLKGDKESVSRAYKAMEPHEKKAFEQPYNKFQSYLQSHEETKYDEAINLIWDIIEDNEWDFNSRVNFMLAHIQLSHNEYSAASESFFYAGNYRYAYCAAYQGSEKYNGLYQLAAAFSAVYLLSGSPEEIAEASEVLRKASVISKDISGIDYVLKHTSSEEIKENLLEVLKVLGKDYVKYNTELSDAKILSERLRQFYPSDEIENKITDFLSKVPVDEKEESAEIKSSVSDTEPDITKEHKGKIVTYNYFEWKGTVKDDDGREYPFAVKDIKDASLQNQVKNIFSKQFEPINVKFTLSKMANKYVVSVMRRGIEPSKPKSEPVVSKPINLNGITIASANYLFTNKDFTGAMEIYKQHMDDEEWEVAFAQVIMCYLALSNENEELGYLEELRAFVEKYSNRTSKNPKTLEALQQFYSKIQDYENALRVLNELMELCAPSELGRILHYTIGKERCYRLMKNYRSAISEMLDWLDIVKRNKIKERYAQRDTLAYTELAELYFEAEDYENAEKYAGLCAESERRQALVKKLEAKKAESAAENNDETDEDSFDDEDDMINEAVSEPEESLQTAYEEYKDADGFDVLDLDDTTVISTAFSFDADHLYCLLAYLNGASAVSASSKKTRTDENGETVYVGQTIKAIDTAAAYAFNSPLMDTEYLSTEILAVYEEVQKYLPYTAHSMFAASALYALFNTPSIPDYSIGDFAVVIEDYGLEQYPALLPLINDLVSFRENTGYGMDSFAGYKTSAHVLESIIAEAQACCESVDMRNDVFESQGQVRRLREFMFSNDDSELRTCLNIVAENDINKYQYAKKAITDLFIRSGKTALIDNIDIKKMDKFIDGYWDKARDVILDEGRHISRPHDKIKGSKRNNVVITIRRILSCICDWLSVAEHSSSNDNNYVSSHYDKLAPKVISELNDIITSCNSILNNGFDWGTESIRRAAEEILAKMNGTYNNKSRRYFFIDFLKGEDVLLNDSYLPEMQSTFCGVPGFNILSRIERHASKSHPELHERFTEILSNDESKHNFRTARLIKAYGDDMDIKEITEHKDLAQYNDCLKQARQRFETKSQDFYAELELCESYGTISNINGEKDKIWSIADDWYRISKITGDYGFYVRLLEVLRHDISVKAEKKGEQLMRQLDDIASNPNYNFGVFSKEMIEAKINDQNFSSAEFIMGCILRGDVNAISDYSDEPFGYFKEFIDEYATNSRAVRGAGRDIADTIYEYSGKKDLEKALQVLTNNARKETKGGANLLKNWIPRGGPANTELLSNLLTKLGFKPVSIDPDESIDFEAYHVFCRKQIGKVNYVHHIPAFGSKSETEGFRVLCLYGTYNCDALMDKFRSANSTAKHTLVLLDFALNIEKRRRLARKIKEEKSFSKTFIVIDRVILFYLAKHYAENTVLRRLLAVTLPFAYYQPFVEASRQDMPPELFTGRETELTSIESPDGANLVYGGRQLGKSALLKMARKNIDRNANGDRAVWIEIKDMTAADALKVVCDKLILEDILDADCKCETWNELAGHIQRRLMSDDPKKRINYLLLMLDEADTFIATSGETEDQPITALKNLPSDRFKLVMAGLHNLSRYNRKSMHMNSNLIHLTPITIKQFRREEATKLLTSILAYLGFKFNQKIIDSILASTYNYPGLIQFYCQKLLEAMKNEDYAGYNESSTPTYEVTESHYKKVLSDKAFTELVDQKFEATLFTEEEGHSNYHIIALIIAYLYYAEPNDKGYTEADLLKIAEEYRINRVTILKPEQLSEILNEMCDLNVITVMEGNYRFATDGFRKYLGNQEQVEKSISEYFEEAVTV</sequence>
<evidence type="ECO:0000313" key="1">
    <source>
        <dbReference type="EMBL" id="CBL34523.1"/>
    </source>
</evidence>
<dbReference type="SUPFAM" id="SSF48452">
    <property type="entry name" value="TPR-like"/>
    <property type="match status" value="1"/>
</dbReference>